<dbReference type="InterPro" id="IPR001623">
    <property type="entry name" value="DnaJ_domain"/>
</dbReference>
<dbReference type="RefSeq" id="XP_022083695.1">
    <property type="nucleotide sequence ID" value="XM_022228003.1"/>
</dbReference>
<feature type="domain" description="J" evidence="5">
    <location>
        <begin position="48"/>
        <end position="119"/>
    </location>
</feature>
<reference evidence="8" key="1">
    <citation type="submission" date="2025-08" db="UniProtKB">
        <authorList>
            <consortium name="RefSeq"/>
        </authorList>
    </citation>
    <scope>IDENTIFICATION</scope>
</reference>
<evidence type="ECO:0000256" key="3">
    <source>
        <dbReference type="ARBA" id="ARBA00022833"/>
    </source>
</evidence>
<dbReference type="PROSITE" id="PS50076">
    <property type="entry name" value="DNAJ_2"/>
    <property type="match status" value="1"/>
</dbReference>
<organism evidence="7 8">
    <name type="scientific">Acanthaster planci</name>
    <name type="common">Crown-of-thorns starfish</name>
    <dbReference type="NCBI Taxonomy" id="133434"/>
    <lineage>
        <taxon>Eukaryota</taxon>
        <taxon>Metazoa</taxon>
        <taxon>Echinodermata</taxon>
        <taxon>Eleutherozoa</taxon>
        <taxon>Asterozoa</taxon>
        <taxon>Asteroidea</taxon>
        <taxon>Valvatacea</taxon>
        <taxon>Valvatida</taxon>
        <taxon>Acanthasteridae</taxon>
        <taxon>Acanthaster</taxon>
    </lineage>
</organism>
<dbReference type="PANTHER" id="PTHR45255">
    <property type="entry name" value="DNAJ HOMOLOG SUBFAMILY C MEMBER 24"/>
    <property type="match status" value="1"/>
</dbReference>
<evidence type="ECO:0000256" key="1">
    <source>
        <dbReference type="ARBA" id="ARBA00006169"/>
    </source>
</evidence>
<protein>
    <submittedName>
        <fullName evidence="8">DnaJ homolog subfamily C member 24-like</fullName>
    </submittedName>
</protein>
<evidence type="ECO:0000313" key="7">
    <source>
        <dbReference type="Proteomes" id="UP000694845"/>
    </source>
</evidence>
<dbReference type="Pfam" id="PF05207">
    <property type="entry name" value="Zn_ribbon_CSL"/>
    <property type="match status" value="1"/>
</dbReference>
<keyword evidence="7" id="KW-1185">Reference proteome</keyword>
<dbReference type="KEGG" id="aplc:110975471"/>
<dbReference type="PANTHER" id="PTHR45255:SF1">
    <property type="entry name" value="DNAJ HOMOLOG SUBFAMILY C MEMBER 24"/>
    <property type="match status" value="1"/>
</dbReference>
<proteinExistence type="inferred from homology"/>
<feature type="domain" description="DPH-type MB" evidence="6">
    <location>
        <begin position="130"/>
        <end position="186"/>
    </location>
</feature>
<evidence type="ECO:0000256" key="2">
    <source>
        <dbReference type="ARBA" id="ARBA00022723"/>
    </source>
</evidence>
<dbReference type="InterPro" id="IPR036671">
    <property type="entry name" value="DPH_MB_sf"/>
</dbReference>
<dbReference type="SUPFAM" id="SSF144217">
    <property type="entry name" value="CSL zinc finger"/>
    <property type="match status" value="1"/>
</dbReference>
<dbReference type="OrthoDB" id="66964at2759"/>
<dbReference type="SMART" id="SM00271">
    <property type="entry name" value="DnaJ"/>
    <property type="match status" value="1"/>
</dbReference>
<dbReference type="InterPro" id="IPR007872">
    <property type="entry name" value="DPH_MB_dom"/>
</dbReference>
<dbReference type="PRINTS" id="PR00625">
    <property type="entry name" value="JDOMAIN"/>
</dbReference>
<dbReference type="GO" id="GO:0001671">
    <property type="term" value="F:ATPase activator activity"/>
    <property type="evidence" value="ECO:0007669"/>
    <property type="project" value="TreeGrafter"/>
</dbReference>
<gene>
    <name evidence="8" type="primary">LOC110975471</name>
</gene>
<accession>A0A8B7XUK4</accession>
<evidence type="ECO:0000259" key="5">
    <source>
        <dbReference type="PROSITE" id="PS50076"/>
    </source>
</evidence>
<keyword evidence="3" id="KW-0862">Zinc</keyword>
<name>A0A8B7XUK4_ACAPL</name>
<keyword evidence="4" id="KW-0408">Iron</keyword>
<dbReference type="InterPro" id="IPR036869">
    <property type="entry name" value="J_dom_sf"/>
</dbReference>
<dbReference type="PROSITE" id="PS51074">
    <property type="entry name" value="DPH_MB"/>
    <property type="match status" value="1"/>
</dbReference>
<dbReference type="GO" id="GO:0008198">
    <property type="term" value="F:ferrous iron binding"/>
    <property type="evidence" value="ECO:0007669"/>
    <property type="project" value="TreeGrafter"/>
</dbReference>
<evidence type="ECO:0000313" key="8">
    <source>
        <dbReference type="RefSeq" id="XP_022083695.1"/>
    </source>
</evidence>
<dbReference type="AlphaFoldDB" id="A0A8B7XUK4"/>
<dbReference type="Gene3D" id="3.10.660.10">
    <property type="entry name" value="DPH Zinc finger"/>
    <property type="match status" value="1"/>
</dbReference>
<comment type="similarity">
    <text evidence="1">Belongs to the DPH4 family.</text>
</comment>
<sequence>MVRCVAHRGLEDAGQKTASLLSRLPLRGNWSDSAFDEDDENFMMTSEGLYDILGAAQDASSQELKSCYQRAVLKCHPDKLPPTCSEAERAAALQRFYLVDTAWRTLGDEASRKEYDARQTEKEMRKLWPLNEKVNVDEMDWQEDEEVYSYSCRCGGEYLVTDKDIDQNVFIVGCNTCTLSIELVQGGSSEVQTGSSVQPT</sequence>
<evidence type="ECO:0000256" key="4">
    <source>
        <dbReference type="ARBA" id="ARBA00023004"/>
    </source>
</evidence>
<dbReference type="CDD" id="cd06257">
    <property type="entry name" value="DnaJ"/>
    <property type="match status" value="1"/>
</dbReference>
<dbReference type="SUPFAM" id="SSF46565">
    <property type="entry name" value="Chaperone J-domain"/>
    <property type="match status" value="1"/>
</dbReference>
<dbReference type="Gene3D" id="1.10.287.110">
    <property type="entry name" value="DnaJ domain"/>
    <property type="match status" value="1"/>
</dbReference>
<evidence type="ECO:0000259" key="6">
    <source>
        <dbReference type="PROSITE" id="PS51074"/>
    </source>
</evidence>
<dbReference type="GeneID" id="110975471"/>
<dbReference type="Proteomes" id="UP000694845">
    <property type="component" value="Unplaced"/>
</dbReference>
<dbReference type="Pfam" id="PF00226">
    <property type="entry name" value="DnaJ"/>
    <property type="match status" value="1"/>
</dbReference>
<keyword evidence="2" id="KW-0479">Metal-binding</keyword>
<dbReference type="OMA" id="WSSAYAY"/>